<reference evidence="1" key="1">
    <citation type="submission" date="2020-02" db="EMBL/GenBank/DDBJ databases">
        <authorList>
            <person name="Meier V. D."/>
        </authorList>
    </citation>
    <scope>NUCLEOTIDE SEQUENCE</scope>
    <source>
        <strain evidence="1">AVDCRST_MAG42</strain>
    </source>
</reference>
<name>A0A6J4IGQ4_9BACT</name>
<dbReference type="EMBL" id="CADCTA010000078">
    <property type="protein sequence ID" value="CAA9250366.1"/>
    <property type="molecule type" value="Genomic_DNA"/>
</dbReference>
<proteinExistence type="predicted"/>
<sequence>MLDVALLFGTVRDSMQAGVAARLRLMKRHGRPGVVASPRAMIGATQPLLDSREAFRS</sequence>
<dbReference type="AlphaFoldDB" id="A0A6J4IGQ4"/>
<accession>A0A6J4IGQ4</accession>
<protein>
    <submittedName>
        <fullName evidence="1">Uncharacterized protein</fullName>
    </submittedName>
</protein>
<organism evidence="1">
    <name type="scientific">uncultured Chthoniobacterales bacterium</name>
    <dbReference type="NCBI Taxonomy" id="1836801"/>
    <lineage>
        <taxon>Bacteria</taxon>
        <taxon>Pseudomonadati</taxon>
        <taxon>Verrucomicrobiota</taxon>
        <taxon>Spartobacteria</taxon>
        <taxon>Chthoniobacterales</taxon>
        <taxon>environmental samples</taxon>
    </lineage>
</organism>
<gene>
    <name evidence="1" type="ORF">AVDCRST_MAG42-2196</name>
</gene>
<evidence type="ECO:0000313" key="1">
    <source>
        <dbReference type="EMBL" id="CAA9250366.1"/>
    </source>
</evidence>